<organism evidence="2 3">
    <name type="scientific">Psychrobacillus faecigallinarum</name>
    <dbReference type="NCBI Taxonomy" id="2762235"/>
    <lineage>
        <taxon>Bacteria</taxon>
        <taxon>Bacillati</taxon>
        <taxon>Bacillota</taxon>
        <taxon>Bacilli</taxon>
        <taxon>Bacillales</taxon>
        <taxon>Bacillaceae</taxon>
        <taxon>Psychrobacillus</taxon>
    </lineage>
</organism>
<dbReference type="SUPFAM" id="SSF55729">
    <property type="entry name" value="Acyl-CoA N-acyltransferases (Nat)"/>
    <property type="match status" value="1"/>
</dbReference>
<dbReference type="Proteomes" id="UP000640786">
    <property type="component" value="Unassembled WGS sequence"/>
</dbReference>
<proteinExistence type="predicted"/>
<dbReference type="RefSeq" id="WP_154310094.1">
    <property type="nucleotide sequence ID" value="NZ_JACSQO010000009.1"/>
</dbReference>
<dbReference type="InterPro" id="IPR000182">
    <property type="entry name" value="GNAT_dom"/>
</dbReference>
<feature type="domain" description="N-acetyltransferase" evidence="1">
    <location>
        <begin position="3"/>
        <end position="152"/>
    </location>
</feature>
<protein>
    <submittedName>
        <fullName evidence="2">GNAT family N-acetyltransferase</fullName>
    </submittedName>
</protein>
<dbReference type="Gene3D" id="3.40.630.30">
    <property type="match status" value="1"/>
</dbReference>
<dbReference type="Pfam" id="PF13302">
    <property type="entry name" value="Acetyltransf_3"/>
    <property type="match status" value="1"/>
</dbReference>
<accession>A0ABR8RCW8</accession>
<evidence type="ECO:0000313" key="2">
    <source>
        <dbReference type="EMBL" id="MBD7945634.1"/>
    </source>
</evidence>
<evidence type="ECO:0000259" key="1">
    <source>
        <dbReference type="PROSITE" id="PS51186"/>
    </source>
</evidence>
<name>A0ABR8RCW8_9BACI</name>
<comment type="caution">
    <text evidence="2">The sequence shown here is derived from an EMBL/GenBank/DDBJ whole genome shotgun (WGS) entry which is preliminary data.</text>
</comment>
<dbReference type="PROSITE" id="PS51186">
    <property type="entry name" value="GNAT"/>
    <property type="match status" value="1"/>
</dbReference>
<evidence type="ECO:0000313" key="3">
    <source>
        <dbReference type="Proteomes" id="UP000640786"/>
    </source>
</evidence>
<reference evidence="2 3" key="1">
    <citation type="submission" date="2020-08" db="EMBL/GenBank/DDBJ databases">
        <title>A Genomic Blueprint of the Chicken Gut Microbiome.</title>
        <authorList>
            <person name="Gilroy R."/>
            <person name="Ravi A."/>
            <person name="Getino M."/>
            <person name="Pursley I."/>
            <person name="Horton D.L."/>
            <person name="Alikhan N.-F."/>
            <person name="Baker D."/>
            <person name="Gharbi K."/>
            <person name="Hall N."/>
            <person name="Watson M."/>
            <person name="Adriaenssens E.M."/>
            <person name="Foster-Nyarko E."/>
            <person name="Jarju S."/>
            <person name="Secka A."/>
            <person name="Antonio M."/>
            <person name="Oren A."/>
            <person name="Chaudhuri R."/>
            <person name="La Ragione R.M."/>
            <person name="Hildebrand F."/>
            <person name="Pallen M.J."/>
        </authorList>
    </citation>
    <scope>NUCLEOTIDE SEQUENCE [LARGE SCALE GENOMIC DNA]</scope>
    <source>
        <strain evidence="2 3">Sa2BUA9</strain>
    </source>
</reference>
<gene>
    <name evidence="2" type="ORF">H9650_16095</name>
</gene>
<dbReference type="InterPro" id="IPR016181">
    <property type="entry name" value="Acyl_CoA_acyltransferase"/>
</dbReference>
<keyword evidence="3" id="KW-1185">Reference proteome</keyword>
<dbReference type="EMBL" id="JACSQO010000009">
    <property type="protein sequence ID" value="MBD7945634.1"/>
    <property type="molecule type" value="Genomic_DNA"/>
</dbReference>
<sequence length="157" mass="17906">MSYTLQPMTQNQANVIAYSWHYEEPYSFYDMEADKEDLEEFLNPISRGDSYFVVLEHDEIIGFFSFTSVSPGEIDIGLGMRPDLTGRGRGLDFLQAGMQFALNRFQPTIITLSVAAFNKRAIGTYKKIGFEKVSNFLQDTNGGSYEFVKMIYKTAKE</sequence>